<feature type="region of interest" description="Disordered" evidence="1">
    <location>
        <begin position="93"/>
        <end position="156"/>
    </location>
</feature>
<keyword evidence="3" id="KW-1185">Reference proteome</keyword>
<proteinExistence type="predicted"/>
<sequence>MDSQWLPTAPTRSPRGRAPRVKLFADQHDASRSHSASHKQFSPAAVCGILDRTMPATPAASAHRMCRAPAQYFEIVAYTVRSRTCNVTSARPYTQARAAREPSPTRRADTRYDAPTPTAARRSRARAYARSPHGPRDKTCIRTSRSHGRGEGAPETSGRYLALCAEELVVYCCAAQ</sequence>
<reference evidence="2 3" key="1">
    <citation type="journal article" date="2012" name="Proc. Natl. Acad. Sci. U.S.A.">
        <title>Comparative genomics of Ceriporiopsis subvermispora and Phanerochaete chrysosporium provide insight into selective ligninolysis.</title>
        <authorList>
            <person name="Fernandez-Fueyo E."/>
            <person name="Ruiz-Duenas F.J."/>
            <person name="Ferreira P."/>
            <person name="Floudas D."/>
            <person name="Hibbett D.S."/>
            <person name="Canessa P."/>
            <person name="Larrondo L.F."/>
            <person name="James T.Y."/>
            <person name="Seelenfreund D."/>
            <person name="Lobos S."/>
            <person name="Polanco R."/>
            <person name="Tello M."/>
            <person name="Honda Y."/>
            <person name="Watanabe T."/>
            <person name="Watanabe T."/>
            <person name="Ryu J.S."/>
            <person name="Kubicek C.P."/>
            <person name="Schmoll M."/>
            <person name="Gaskell J."/>
            <person name="Hammel K.E."/>
            <person name="St John F.J."/>
            <person name="Vanden Wymelenberg A."/>
            <person name="Sabat G."/>
            <person name="Splinter BonDurant S."/>
            <person name="Syed K."/>
            <person name="Yadav J.S."/>
            <person name="Doddapaneni H."/>
            <person name="Subramanian V."/>
            <person name="Lavin J.L."/>
            <person name="Oguiza J.A."/>
            <person name="Perez G."/>
            <person name="Pisabarro A.G."/>
            <person name="Ramirez L."/>
            <person name="Santoyo F."/>
            <person name="Master E."/>
            <person name="Coutinho P.M."/>
            <person name="Henrissat B."/>
            <person name="Lombard V."/>
            <person name="Magnuson J.K."/>
            <person name="Kuees U."/>
            <person name="Hori C."/>
            <person name="Igarashi K."/>
            <person name="Samejima M."/>
            <person name="Held B.W."/>
            <person name="Barry K.W."/>
            <person name="LaButti K.M."/>
            <person name="Lapidus A."/>
            <person name="Lindquist E.A."/>
            <person name="Lucas S.M."/>
            <person name="Riley R."/>
            <person name="Salamov A.A."/>
            <person name="Hoffmeister D."/>
            <person name="Schwenk D."/>
            <person name="Hadar Y."/>
            <person name="Yarden O."/>
            <person name="de Vries R.P."/>
            <person name="Wiebenga A."/>
            <person name="Stenlid J."/>
            <person name="Eastwood D."/>
            <person name="Grigoriev I.V."/>
            <person name="Berka R.M."/>
            <person name="Blanchette R.A."/>
            <person name="Kersten P."/>
            <person name="Martinez A.T."/>
            <person name="Vicuna R."/>
            <person name="Cullen D."/>
        </authorList>
    </citation>
    <scope>NUCLEOTIDE SEQUENCE [LARGE SCALE GENOMIC DNA]</scope>
    <source>
        <strain evidence="2 3">B</strain>
    </source>
</reference>
<evidence type="ECO:0000313" key="3">
    <source>
        <dbReference type="Proteomes" id="UP000016930"/>
    </source>
</evidence>
<dbReference type="HOGENOM" id="CLU_1524962_0_0_1"/>
<organism evidence="2 3">
    <name type="scientific">Ceriporiopsis subvermispora (strain B)</name>
    <name type="common">White-rot fungus</name>
    <name type="synonym">Gelatoporia subvermispora</name>
    <dbReference type="NCBI Taxonomy" id="914234"/>
    <lineage>
        <taxon>Eukaryota</taxon>
        <taxon>Fungi</taxon>
        <taxon>Dikarya</taxon>
        <taxon>Basidiomycota</taxon>
        <taxon>Agaricomycotina</taxon>
        <taxon>Agaricomycetes</taxon>
        <taxon>Polyporales</taxon>
        <taxon>Gelatoporiaceae</taxon>
        <taxon>Gelatoporia</taxon>
    </lineage>
</organism>
<dbReference type="EMBL" id="KB445798">
    <property type="protein sequence ID" value="EMD36344.1"/>
    <property type="molecule type" value="Genomic_DNA"/>
</dbReference>
<name>M2PJH3_CERS8</name>
<protein>
    <submittedName>
        <fullName evidence="2">Uncharacterized protein</fullName>
    </submittedName>
</protein>
<gene>
    <name evidence="2" type="ORF">CERSUDRAFT_115316</name>
</gene>
<dbReference type="Proteomes" id="UP000016930">
    <property type="component" value="Unassembled WGS sequence"/>
</dbReference>
<evidence type="ECO:0000313" key="2">
    <source>
        <dbReference type="EMBL" id="EMD36344.1"/>
    </source>
</evidence>
<dbReference type="AlphaFoldDB" id="M2PJH3"/>
<accession>M2PJH3</accession>
<evidence type="ECO:0000256" key="1">
    <source>
        <dbReference type="SAM" id="MobiDB-lite"/>
    </source>
</evidence>
<feature type="compositionally biased region" description="Basic and acidic residues" evidence="1">
    <location>
        <begin position="98"/>
        <end position="112"/>
    </location>
</feature>